<sequence length="150" mass="16308">MSRATRPSPLIVSPEIFRLVTKLRRSFSEALVCSGIAAAQRWRIVYEATSAPQPEFELPGVSGAAHVEGERLSRRAITFVAVPANMACRRSSRARAERPVPSLTRKDSNGTSGSIDPVSTTSSTQGLCHGMPTRGWHRFQPSCTVTGMPR</sequence>
<keyword evidence="2" id="KW-0614">Plasmid</keyword>
<feature type="region of interest" description="Disordered" evidence="1">
    <location>
        <begin position="90"/>
        <end position="133"/>
    </location>
</feature>
<accession>I2E183</accession>
<organism evidence="2">
    <name type="scientific">Rhizobium meliloti</name>
    <name type="common">Ensifer meliloti</name>
    <name type="synonym">Sinorhizobium meliloti</name>
    <dbReference type="NCBI Taxonomy" id="382"/>
    <lineage>
        <taxon>Bacteria</taxon>
        <taxon>Pseudomonadati</taxon>
        <taxon>Pseudomonadota</taxon>
        <taxon>Alphaproteobacteria</taxon>
        <taxon>Hyphomicrobiales</taxon>
        <taxon>Rhizobiaceae</taxon>
        <taxon>Sinorhizobium/Ensifer group</taxon>
        <taxon>Sinorhizobium</taxon>
    </lineage>
</organism>
<proteinExistence type="predicted"/>
<protein>
    <submittedName>
        <fullName evidence="2">Uncharacterized protein</fullName>
    </submittedName>
</protein>
<reference evidence="2" key="1">
    <citation type="journal article" date="2012" name="Mol. Plant Microbe Interact.">
        <title>Rhizobial plasmids that cause impaired symbiotic nitrogen fixation and enhanced host invasion.</title>
        <authorList>
            <person name="Crook M.B."/>
            <person name="Lindsay D.P."/>
            <person name="Biggs M.B."/>
            <person name="Bentley J.S."/>
            <person name="Price J.C."/>
            <person name="Clement S.C."/>
            <person name="Clement M.J."/>
            <person name="Long S.R."/>
            <person name="Griffitts J.S."/>
        </authorList>
    </citation>
    <scope>NUCLEOTIDE SEQUENCE</scope>
    <source>
        <strain evidence="2">C017</strain>
        <plasmid evidence="2">pHRC017</plasmid>
    </source>
</reference>
<dbReference type="EMBL" id="JQ665880">
    <property type="protein sequence ID" value="AFJ91251.1"/>
    <property type="molecule type" value="Genomic_DNA"/>
</dbReference>
<evidence type="ECO:0000313" key="2">
    <source>
        <dbReference type="EMBL" id="AFJ91251.1"/>
    </source>
</evidence>
<feature type="compositionally biased region" description="Basic and acidic residues" evidence="1">
    <location>
        <begin position="94"/>
        <end position="108"/>
    </location>
</feature>
<evidence type="ECO:0000256" key="1">
    <source>
        <dbReference type="SAM" id="MobiDB-lite"/>
    </source>
</evidence>
<name>I2E183_RHIML</name>
<dbReference type="AlphaFoldDB" id="I2E183"/>
<feature type="compositionally biased region" description="Polar residues" evidence="1">
    <location>
        <begin position="109"/>
        <end position="126"/>
    </location>
</feature>
<gene>
    <name evidence="2" type="ORF">pHRC017_0021</name>
</gene>
<geneLocation type="plasmid" evidence="2">
    <name>pHRC017</name>
</geneLocation>